<evidence type="ECO:0000256" key="2">
    <source>
        <dbReference type="SAM" id="SignalP"/>
    </source>
</evidence>
<feature type="signal peptide" evidence="2">
    <location>
        <begin position="1"/>
        <end position="38"/>
    </location>
</feature>
<dbReference type="EMBL" id="JASNVP010000010">
    <property type="protein sequence ID" value="MDK4326848.1"/>
    <property type="molecule type" value="Genomic_DNA"/>
</dbReference>
<dbReference type="Proteomes" id="UP001226160">
    <property type="component" value="Unassembled WGS sequence"/>
</dbReference>
<keyword evidence="2" id="KW-0732">Signal</keyword>
<sequence>MPNPGVFVSAMFSARTFTTRAATLAATAALPLVLVACASDEGSTDKSAQPGTSTTTATSTSSASSSETTTSSSTSASSTTTGASSTSATTSASGDASSAATSAGVAADKSATPTTTSARSTQANNSAELPESVENAYEIFGDLVPRSLFEEFDSCEAVGMQSYYNCTGSVGQFQFTESKSKAVSTLQTLTELRTSQVVDDSGERVVGWSSLGSTAIITVVNTESGLVMQHMISADAEEPEQKIKELGLVS</sequence>
<evidence type="ECO:0000313" key="4">
    <source>
        <dbReference type="Proteomes" id="UP001226160"/>
    </source>
</evidence>
<comment type="caution">
    <text evidence="3">The sequence shown here is derived from an EMBL/GenBank/DDBJ whole genome shotgun (WGS) entry which is preliminary data.</text>
</comment>
<evidence type="ECO:0000313" key="3">
    <source>
        <dbReference type="EMBL" id="MDK4326848.1"/>
    </source>
</evidence>
<feature type="compositionally biased region" description="Low complexity" evidence="1">
    <location>
        <begin position="51"/>
        <end position="123"/>
    </location>
</feature>
<dbReference type="AlphaFoldDB" id="A0AAP4BVP2"/>
<evidence type="ECO:0000256" key="1">
    <source>
        <dbReference type="SAM" id="MobiDB-lite"/>
    </source>
</evidence>
<reference evidence="3" key="1">
    <citation type="submission" date="2023-05" db="EMBL/GenBank/DDBJ databases">
        <title>Metabolic capabilities are highly conserved among human nasal-associated Corynebacterium species in pangenomic analyses.</title>
        <authorList>
            <person name="Tran T.H."/>
            <person name="Roberts A.Q."/>
            <person name="Escapa I.F."/>
            <person name="Gao W."/>
            <person name="Conlan S."/>
            <person name="Kong H."/>
            <person name="Segre J.A."/>
            <person name="Kelly M.S."/>
            <person name="Lemon K.P."/>
        </authorList>
    </citation>
    <scope>NUCLEOTIDE SEQUENCE</scope>
    <source>
        <strain evidence="3">KPL2654</strain>
    </source>
</reference>
<dbReference type="RefSeq" id="WP_337891867.1">
    <property type="nucleotide sequence ID" value="NZ_JBAHUT010000001.1"/>
</dbReference>
<accession>A0AAP4BVP2</accession>
<organism evidence="3 4">
    <name type="scientific">Corynebacterium propinquum</name>
    <dbReference type="NCBI Taxonomy" id="43769"/>
    <lineage>
        <taxon>Bacteria</taxon>
        <taxon>Bacillati</taxon>
        <taxon>Actinomycetota</taxon>
        <taxon>Actinomycetes</taxon>
        <taxon>Mycobacteriales</taxon>
        <taxon>Corynebacteriaceae</taxon>
        <taxon>Corynebacterium</taxon>
    </lineage>
</organism>
<feature type="region of interest" description="Disordered" evidence="1">
    <location>
        <begin position="42"/>
        <end position="130"/>
    </location>
</feature>
<proteinExistence type="predicted"/>
<protein>
    <submittedName>
        <fullName evidence="3">Beta-N-acetylglucosaminidase</fullName>
    </submittedName>
</protein>
<gene>
    <name evidence="3" type="ORF">QPX54_10095</name>
</gene>
<feature type="chain" id="PRO_5042946123" evidence="2">
    <location>
        <begin position="39"/>
        <end position="250"/>
    </location>
</feature>
<name>A0AAP4BVP2_9CORY</name>